<evidence type="ECO:0000256" key="4">
    <source>
        <dbReference type="ARBA" id="ARBA00022454"/>
    </source>
</evidence>
<dbReference type="Proteomes" id="UP000696485">
    <property type="component" value="Unassembled WGS sequence"/>
</dbReference>
<feature type="compositionally biased region" description="Basic and acidic residues" evidence="11">
    <location>
        <begin position="769"/>
        <end position="797"/>
    </location>
</feature>
<evidence type="ECO:0000256" key="11">
    <source>
        <dbReference type="SAM" id="MobiDB-lite"/>
    </source>
</evidence>
<evidence type="ECO:0000256" key="3">
    <source>
        <dbReference type="ARBA" id="ARBA00012178"/>
    </source>
</evidence>
<feature type="compositionally biased region" description="Basic and acidic residues" evidence="11">
    <location>
        <begin position="803"/>
        <end position="820"/>
    </location>
</feature>
<keyword evidence="5 16" id="KW-0489">Methyltransferase</keyword>
<feature type="domain" description="WW" evidence="12">
    <location>
        <begin position="1083"/>
        <end position="1116"/>
    </location>
</feature>
<dbReference type="InterPro" id="IPR003616">
    <property type="entry name" value="Post-SET_dom"/>
</dbReference>
<evidence type="ECO:0000256" key="5">
    <source>
        <dbReference type="ARBA" id="ARBA00022603"/>
    </source>
</evidence>
<feature type="compositionally biased region" description="Polar residues" evidence="11">
    <location>
        <begin position="952"/>
        <end position="968"/>
    </location>
</feature>
<dbReference type="SMART" id="SM00317">
    <property type="entry name" value="SET"/>
    <property type="match status" value="1"/>
</dbReference>
<feature type="compositionally biased region" description="Polar residues" evidence="11">
    <location>
        <begin position="821"/>
        <end position="845"/>
    </location>
</feature>
<dbReference type="SUPFAM" id="SSF82199">
    <property type="entry name" value="SET domain"/>
    <property type="match status" value="1"/>
</dbReference>
<evidence type="ECO:0000313" key="17">
    <source>
        <dbReference type="Proteomes" id="UP000696485"/>
    </source>
</evidence>
<dbReference type="Gene3D" id="2.170.270.10">
    <property type="entry name" value="SET domain"/>
    <property type="match status" value="1"/>
</dbReference>
<feature type="compositionally biased region" description="Acidic residues" evidence="11">
    <location>
        <begin position="1372"/>
        <end position="1391"/>
    </location>
</feature>
<feature type="compositionally biased region" description="Polar residues" evidence="11">
    <location>
        <begin position="84"/>
        <end position="93"/>
    </location>
</feature>
<keyword evidence="10" id="KW-0539">Nucleus</keyword>
<keyword evidence="7" id="KW-0949">S-adenosyl-L-methionine</keyword>
<evidence type="ECO:0000256" key="1">
    <source>
        <dbReference type="ARBA" id="ARBA00004123"/>
    </source>
</evidence>
<dbReference type="Gene3D" id="2.20.70.10">
    <property type="match status" value="1"/>
</dbReference>
<dbReference type="GO" id="GO:0140955">
    <property type="term" value="F:histone H3K36 trimethyltransferase activity"/>
    <property type="evidence" value="ECO:0007669"/>
    <property type="project" value="UniProtKB-EC"/>
</dbReference>
<evidence type="ECO:0000256" key="2">
    <source>
        <dbReference type="ARBA" id="ARBA00004286"/>
    </source>
</evidence>
<name>A0A9P5SKS1_9FUNG</name>
<feature type="domain" description="AWS" evidence="15">
    <location>
        <begin position="220"/>
        <end position="273"/>
    </location>
</feature>
<evidence type="ECO:0000256" key="8">
    <source>
        <dbReference type="ARBA" id="ARBA00023015"/>
    </source>
</evidence>
<dbReference type="SUPFAM" id="SSF51045">
    <property type="entry name" value="WW domain"/>
    <property type="match status" value="1"/>
</dbReference>
<feature type="compositionally biased region" description="Basic and acidic residues" evidence="11">
    <location>
        <begin position="715"/>
        <end position="751"/>
    </location>
</feature>
<feature type="region of interest" description="Disordered" evidence="11">
    <location>
        <begin position="81"/>
        <end position="185"/>
    </location>
</feature>
<dbReference type="GO" id="GO:0006355">
    <property type="term" value="P:regulation of DNA-templated transcription"/>
    <property type="evidence" value="ECO:0007669"/>
    <property type="project" value="InterPro"/>
</dbReference>
<dbReference type="PROSITE" id="PS50020">
    <property type="entry name" value="WW_DOMAIN_2"/>
    <property type="match status" value="1"/>
</dbReference>
<keyword evidence="6" id="KW-0808">Transferase</keyword>
<feature type="region of interest" description="Disordered" evidence="11">
    <location>
        <begin position="1372"/>
        <end position="1399"/>
    </location>
</feature>
<keyword evidence="8" id="KW-0805">Transcription regulation</keyword>
<dbReference type="CDD" id="cd00201">
    <property type="entry name" value="WW"/>
    <property type="match status" value="1"/>
</dbReference>
<dbReference type="InterPro" id="IPR046341">
    <property type="entry name" value="SET_dom_sf"/>
</dbReference>
<sequence>MFSILDEEDSVMECGQVARVNVVGVVGVGVAPAGSVSSASPSPSTPRAMDIQPVYLQTKEQDMNKLVDRIPLADLFRDHEKTPSNHLDYQGSNIEDVDDDDPLPIQRRRHLHSRQGRRARLIESDDEEEQDNQPNDEGEEETIQAYSRTYMSSSSGLSSPCDDLDSQLSLTPPPSPPISPKQTPASIKHLPSVVEEAQTNYQTIDHNIYRGNNTGNPPMNDAFPCQCKYNPSRDPRWKACGSDCINRNLFVECMEDDCPCGSYCLNRRFQTMANAKVDVVRTEKKGFGLRAMHNIEAGEFVMEYIGEVLPHASFIKRTREYSVAGVEHFYFMSLQADEVIDATKKGCLARFINHSCNPNCHLEKWVVGPKLRIGIFSIKRINAGDELTFDYQFERYGVEAQKCYCGEANCTGFIGRNNRTSIIRHDFYSYSYNLAEDADQDEIELENEIILRAPKKDKILYESGYRERYQEAPVAPLGIEDPTLMEKLARIMFMKPKVPKSKRLLAKLMATTDRACLRRFLVLHGLVILKAWLRQYKDEADIVMGIMILLPSLPLVTRNAIEDSMIEDAVQEIADGPECPSKDMAKNILADWKDLKSTYRIPKAKKAAQTQSQFTPSDASATPVDEPIDLVSPADSSSSILTDIYPSCKRLQEDEPMPSPVVEKKIRFDIQSEVTCDAQEPELSLHSYSQEHQRQDTFQWHQEYYPPPHSNRSTGYERDTHHSPPDHKIEEPAPNETRRPEANSRDGGYDRRFDEHWKYRDRHQDYYRDRERDRERNGNRDRDRNRDQERYHRDYSDNLRQNDPLEDRERDRERYPRDRPSTPSRWNHVSPRNTSYQLTSPGSRQGESREDVYAKGSRSRSRSASPSSPTTSLPSAADLVPRPTIITGRLVQYRQSSSTPVSPRTVTPTTALTVSMPLALTIQDTDDASHQRTVDPTNVSAEAAMQREAVISTVTPPESASITSSRQSSPRRDDHYREHQEHHHQYQQNLYREKFHNEHGHNMGDNHNHINKYNHHHFENRDRYRYSSNQNRSYHHRPSGPHYKPPFHRQPYREAHHRPYQLVAQQEHVSAPLATHASAVSTPVLPSGWASAKDSEGRVYYYHVLTRATRWEFPTTEDPAKKQEVAMLGQPGLDNLMGTRAAVHSGTEEYPRGPEHPSGYPGYPGSEMRGSDHIPLRGDHAGQVPGATWNGFDGDFRPQTKPLNERDLKAAISSTVIKTMTKYRIKLESSDAFKRQARKITHLVADKEMRTLPFLNGQLTELDEEMKEKIRRFTRDYLTKTFKKQEEQYRLEQDQRSTVDALVNGVANGGSHVTITGVPPTPASSSGSVSSSSTQRGFGVGPGQARYPPYGQQGFGLKYVGYEDVDVDDEDDIVYGCDSDNDGQDRDEDDGGLSTIPKRRDHHYHLGHYEEDTDVAAVPSSSVEP</sequence>
<dbReference type="Pfam" id="PF00397">
    <property type="entry name" value="WW"/>
    <property type="match status" value="1"/>
</dbReference>
<dbReference type="InterPro" id="IPR001214">
    <property type="entry name" value="SET_dom"/>
</dbReference>
<dbReference type="InterPro" id="IPR036020">
    <property type="entry name" value="WW_dom_sf"/>
</dbReference>
<protein>
    <recommendedName>
        <fullName evidence="3">[histone H3]-lysine(36) N-trimethyltransferase</fullName>
        <ecNumber evidence="3">2.1.1.359</ecNumber>
    </recommendedName>
</protein>
<dbReference type="GO" id="GO:0005694">
    <property type="term" value="C:chromosome"/>
    <property type="evidence" value="ECO:0007669"/>
    <property type="project" value="UniProtKB-SubCell"/>
</dbReference>
<dbReference type="SMART" id="SM00508">
    <property type="entry name" value="PostSET"/>
    <property type="match status" value="1"/>
</dbReference>
<accession>A0A9P5SKS1</accession>
<feature type="compositionally biased region" description="Low complexity" evidence="11">
    <location>
        <begin position="1323"/>
        <end position="1334"/>
    </location>
</feature>
<dbReference type="InterPro" id="IPR042294">
    <property type="entry name" value="SETD2_animal"/>
</dbReference>
<dbReference type="InterPro" id="IPR013257">
    <property type="entry name" value="SRI"/>
</dbReference>
<dbReference type="GO" id="GO:0005634">
    <property type="term" value="C:nucleus"/>
    <property type="evidence" value="ECO:0007669"/>
    <property type="project" value="UniProtKB-SubCell"/>
</dbReference>
<gene>
    <name evidence="16" type="primary">SET2_1</name>
    <name evidence="16" type="ORF">BG006_004788</name>
</gene>
<evidence type="ECO:0000259" key="13">
    <source>
        <dbReference type="PROSITE" id="PS50280"/>
    </source>
</evidence>
<dbReference type="EC" id="2.1.1.359" evidence="3"/>
<feature type="compositionally biased region" description="Acidic residues" evidence="11">
    <location>
        <begin position="124"/>
        <end position="142"/>
    </location>
</feature>
<dbReference type="CDD" id="cd19172">
    <property type="entry name" value="SET_SETD2"/>
    <property type="match status" value="1"/>
</dbReference>
<dbReference type="InterPro" id="IPR001202">
    <property type="entry name" value="WW_dom"/>
</dbReference>
<dbReference type="InterPro" id="IPR044437">
    <property type="entry name" value="SETD2/Set2_SET"/>
</dbReference>
<feature type="compositionally biased region" description="Low complexity" evidence="11">
    <location>
        <begin position="152"/>
        <end position="170"/>
    </location>
</feature>
<proteinExistence type="predicted"/>
<evidence type="ECO:0000259" key="14">
    <source>
        <dbReference type="PROSITE" id="PS50868"/>
    </source>
</evidence>
<evidence type="ECO:0000256" key="7">
    <source>
        <dbReference type="ARBA" id="ARBA00022691"/>
    </source>
</evidence>
<keyword evidence="17" id="KW-1185">Reference proteome</keyword>
<feature type="domain" description="SET" evidence="13">
    <location>
        <begin position="275"/>
        <end position="392"/>
    </location>
</feature>
<feature type="domain" description="Post-SET" evidence="14">
    <location>
        <begin position="399"/>
        <end position="415"/>
    </location>
</feature>
<organism evidence="16 17">
    <name type="scientific">Podila minutissima</name>
    <dbReference type="NCBI Taxonomy" id="64525"/>
    <lineage>
        <taxon>Eukaryota</taxon>
        <taxon>Fungi</taxon>
        <taxon>Fungi incertae sedis</taxon>
        <taxon>Mucoromycota</taxon>
        <taxon>Mortierellomycotina</taxon>
        <taxon>Mortierellomycetes</taxon>
        <taxon>Mortierellales</taxon>
        <taxon>Mortierellaceae</taxon>
        <taxon>Podila</taxon>
    </lineage>
</organism>
<feature type="region of interest" description="Disordered" evidence="11">
    <location>
        <begin position="1314"/>
        <end position="1345"/>
    </location>
</feature>
<feature type="compositionally biased region" description="Basic and acidic residues" evidence="11">
    <location>
        <begin position="970"/>
        <end position="984"/>
    </location>
</feature>
<reference evidence="16" key="1">
    <citation type="journal article" date="2020" name="Fungal Divers.">
        <title>Resolving the Mortierellaceae phylogeny through synthesis of multi-gene phylogenetics and phylogenomics.</title>
        <authorList>
            <person name="Vandepol N."/>
            <person name="Liber J."/>
            <person name="Desiro A."/>
            <person name="Na H."/>
            <person name="Kennedy M."/>
            <person name="Barry K."/>
            <person name="Grigoriev I.V."/>
            <person name="Miller A.N."/>
            <person name="O'Donnell K."/>
            <person name="Stajich J.E."/>
            <person name="Bonito G."/>
        </authorList>
    </citation>
    <scope>NUCLEOTIDE SEQUENCE</scope>
    <source>
        <strain evidence="16">NVP1</strain>
    </source>
</reference>
<evidence type="ECO:0000256" key="10">
    <source>
        <dbReference type="ARBA" id="ARBA00023242"/>
    </source>
</evidence>
<comment type="caution">
    <text evidence="16">The sequence shown here is derived from an EMBL/GenBank/DDBJ whole genome shotgun (WGS) entry which is preliminary data.</text>
</comment>
<dbReference type="Pfam" id="PF00856">
    <property type="entry name" value="SET"/>
    <property type="match status" value="1"/>
</dbReference>
<evidence type="ECO:0000256" key="9">
    <source>
        <dbReference type="ARBA" id="ARBA00023163"/>
    </source>
</evidence>
<evidence type="ECO:0000313" key="16">
    <source>
        <dbReference type="EMBL" id="KAF9332328.1"/>
    </source>
</evidence>
<dbReference type="PROSITE" id="PS01159">
    <property type="entry name" value="WW_DOMAIN_1"/>
    <property type="match status" value="1"/>
</dbReference>
<dbReference type="PROSITE" id="PS50868">
    <property type="entry name" value="POST_SET"/>
    <property type="match status" value="1"/>
</dbReference>
<feature type="region of interest" description="Disordered" evidence="11">
    <location>
        <begin position="769"/>
        <end position="881"/>
    </location>
</feature>
<feature type="region of interest" description="Disordered" evidence="11">
    <location>
        <begin position="952"/>
        <end position="987"/>
    </location>
</feature>
<dbReference type="SMART" id="SM00570">
    <property type="entry name" value="AWS"/>
    <property type="match status" value="1"/>
</dbReference>
<dbReference type="EMBL" id="JAAAUY010000266">
    <property type="protein sequence ID" value="KAF9332328.1"/>
    <property type="molecule type" value="Genomic_DNA"/>
</dbReference>
<dbReference type="PROSITE" id="PS51215">
    <property type="entry name" value="AWS"/>
    <property type="match status" value="1"/>
</dbReference>
<dbReference type="GO" id="GO:0032259">
    <property type="term" value="P:methylation"/>
    <property type="evidence" value="ECO:0007669"/>
    <property type="project" value="UniProtKB-KW"/>
</dbReference>
<dbReference type="Pfam" id="PF08236">
    <property type="entry name" value="SRI"/>
    <property type="match status" value="1"/>
</dbReference>
<evidence type="ECO:0000259" key="15">
    <source>
        <dbReference type="PROSITE" id="PS51215"/>
    </source>
</evidence>
<dbReference type="Gene3D" id="1.10.1740.100">
    <property type="entry name" value="Set2, Rpb1 interacting domain"/>
    <property type="match status" value="1"/>
</dbReference>
<evidence type="ECO:0000259" key="12">
    <source>
        <dbReference type="PROSITE" id="PS50020"/>
    </source>
</evidence>
<feature type="compositionally biased region" description="Basic residues" evidence="11">
    <location>
        <begin position="106"/>
        <end position="119"/>
    </location>
</feature>
<dbReference type="InterPro" id="IPR038190">
    <property type="entry name" value="SRI_sf"/>
</dbReference>
<keyword evidence="4" id="KW-0158">Chromosome</keyword>
<dbReference type="SMART" id="SM00456">
    <property type="entry name" value="WW"/>
    <property type="match status" value="1"/>
</dbReference>
<feature type="region of interest" description="Disordered" evidence="11">
    <location>
        <begin position="702"/>
        <end position="751"/>
    </location>
</feature>
<dbReference type="InterPro" id="IPR006560">
    <property type="entry name" value="AWS_dom"/>
</dbReference>
<evidence type="ECO:0000256" key="6">
    <source>
        <dbReference type="ARBA" id="ARBA00022679"/>
    </source>
</evidence>
<dbReference type="PANTHER" id="PTHR46711">
    <property type="entry name" value="HISTONE-LYSINE N-METHYLTRANSFERASE SETD2"/>
    <property type="match status" value="1"/>
</dbReference>
<comment type="subcellular location">
    <subcellularLocation>
        <location evidence="2">Chromosome</location>
    </subcellularLocation>
    <subcellularLocation>
        <location evidence="1">Nucleus</location>
    </subcellularLocation>
</comment>
<feature type="compositionally biased region" description="Low complexity" evidence="11">
    <location>
        <begin position="862"/>
        <end position="877"/>
    </location>
</feature>
<dbReference type="PROSITE" id="PS50280">
    <property type="entry name" value="SET"/>
    <property type="match status" value="1"/>
</dbReference>
<dbReference type="Pfam" id="PF17907">
    <property type="entry name" value="AWS"/>
    <property type="match status" value="1"/>
</dbReference>
<dbReference type="PANTHER" id="PTHR46711:SF1">
    <property type="entry name" value="HISTONE-LYSINE N-METHYLTRANSFERASE SETD2"/>
    <property type="match status" value="1"/>
</dbReference>
<keyword evidence="9" id="KW-0804">Transcription</keyword>